<organism evidence="2 3">
    <name type="scientific">Methylovulum psychrotolerans</name>
    <dbReference type="NCBI Taxonomy" id="1704499"/>
    <lineage>
        <taxon>Bacteria</taxon>
        <taxon>Pseudomonadati</taxon>
        <taxon>Pseudomonadota</taxon>
        <taxon>Gammaproteobacteria</taxon>
        <taxon>Methylococcales</taxon>
        <taxon>Methylococcaceae</taxon>
        <taxon>Methylovulum</taxon>
    </lineage>
</organism>
<sequence>MWILIFKCFIADMDLKTQYDQQIQRNLLQQLIPVQSYDDESRFFYLEDGHLGWGYISSPLQSGDDSVIQRMNVLFSFDYPPDSFIQVLLMGTQDIQPRLRAVQNIRKTRNPELKQSLRNRIKMLNEATKRPIDPNAVAYIREFKIVFTVKIPLKDKKGLPTEDDMRRGNELKLSFEQTLKSAGLRLVPMDAESYLRHIGQMLHWKPTADWRGDEPCYDETLPINGQISEHDDRIEVKKNGVLLGDKWLRILSPGRLPKTMSLQNMRRLIGDPMNGVRGIHGNFYISLNINIPDSSKEKQKAEKERTTINYQAFGPMMKFNPKLAFKKESADLLYESTNDGDRVVRVMLSIGLFEDNMENSEARLTEARAYLSEIGWNMKEDKYIVLPMLVNALPFCVDPQAVEFLQRYKRMGSKHCIEFMPILADWAGTGTPQMTFVSRSGQLMNMSIFDSHTNYNTCIVAASGSGKSFLTNDIITSHLSSGAKCWVIDVGRSYEKLCNTIGGDFVEFGEDSQICLNPFQIIDNYSEESDMLIGIIVSMASMDDRLSDLQQARLRAVLKELWDEHGKSLIIDQVADKLRNDNDSRVIDMGDQLYAFTSKGEYGRFFNGTNNVSFNNPFTCLELEELKGRSHLQQVVLLILIYQIQQSMYLGNRDQCKLLFIDEAWDLLSKGNIAKFIETGYRRFRKYNGAAITITQSLNDLYSSPSGVAIAENSANLYLLYQKPETIETIKRENRLMIGEGGFEYLKSVHTVTGHYSEVFFRTDFGLGVGRLIVDPFTKLLYSTHPNDIRKIKAKTLLGMSTADAIESILAEENAA</sequence>
<name>A0A2S5CIQ0_9GAMM</name>
<accession>A0A2S5CIQ0</accession>
<protein>
    <recommendedName>
        <fullName evidence="1">TraG P-loop domain-containing protein</fullName>
    </recommendedName>
</protein>
<dbReference type="EMBL" id="PGFZ01000009">
    <property type="protein sequence ID" value="POZ50669.1"/>
    <property type="molecule type" value="Genomic_DNA"/>
</dbReference>
<gene>
    <name evidence="2" type="ORF">AADEFJLK_03566</name>
</gene>
<reference evidence="2 3" key="1">
    <citation type="submission" date="2017-11" db="EMBL/GenBank/DDBJ databases">
        <title>Draft Genome Sequence of Methylobacter psychrotolerans Sph1T, an Obligate Methanotroph from Low-Temperature Environments.</title>
        <authorList>
            <person name="Oshkin I.Y."/>
            <person name="Miroshnikov K."/>
            <person name="Belova S.E."/>
            <person name="Korzhenkov A."/>
            <person name="Toshchakov S.V."/>
            <person name="Dedysh S.N."/>
        </authorList>
    </citation>
    <scope>NUCLEOTIDE SEQUENCE [LARGE SCALE GENOMIC DNA]</scope>
    <source>
        <strain evidence="2 3">Sph1</strain>
    </source>
</reference>
<dbReference type="InterPro" id="IPR053155">
    <property type="entry name" value="F-pilin_assembly_TraC"/>
</dbReference>
<evidence type="ECO:0000259" key="1">
    <source>
        <dbReference type="Pfam" id="PF19044"/>
    </source>
</evidence>
<dbReference type="AlphaFoldDB" id="A0A2S5CIQ0"/>
<dbReference type="InterPro" id="IPR025955">
    <property type="entry name" value="TraC/Conjuga_ATPase"/>
</dbReference>
<dbReference type="InterPro" id="IPR043964">
    <property type="entry name" value="P-loop_TraG"/>
</dbReference>
<dbReference type="InterPro" id="IPR014117">
    <property type="entry name" value="TraC-F-type"/>
</dbReference>
<dbReference type="SUPFAM" id="SSF52540">
    <property type="entry name" value="P-loop containing nucleoside triphosphate hydrolases"/>
    <property type="match status" value="1"/>
</dbReference>
<proteinExistence type="predicted"/>
<dbReference type="NCBIfam" id="TIGR02746">
    <property type="entry name" value="TraC-F-type"/>
    <property type="match status" value="1"/>
</dbReference>
<evidence type="ECO:0000313" key="3">
    <source>
        <dbReference type="Proteomes" id="UP000237423"/>
    </source>
</evidence>
<dbReference type="Pfam" id="PF11130">
    <property type="entry name" value="TraC_F_IV"/>
    <property type="match status" value="1"/>
</dbReference>
<dbReference type="Pfam" id="PF19044">
    <property type="entry name" value="P-loop_TraG"/>
    <property type="match status" value="1"/>
</dbReference>
<feature type="domain" description="TraG P-loop" evidence="1">
    <location>
        <begin position="452"/>
        <end position="807"/>
    </location>
</feature>
<dbReference type="Proteomes" id="UP000237423">
    <property type="component" value="Unassembled WGS sequence"/>
</dbReference>
<dbReference type="PANTHER" id="PTHR38467:SF1">
    <property type="entry name" value="CONJUGATIVE TRANSFER: ASSEMBLY"/>
    <property type="match status" value="1"/>
</dbReference>
<evidence type="ECO:0000313" key="2">
    <source>
        <dbReference type="EMBL" id="POZ50669.1"/>
    </source>
</evidence>
<dbReference type="Gene3D" id="3.40.50.300">
    <property type="entry name" value="P-loop containing nucleotide triphosphate hydrolases"/>
    <property type="match status" value="1"/>
</dbReference>
<comment type="caution">
    <text evidence="2">The sequence shown here is derived from an EMBL/GenBank/DDBJ whole genome shotgun (WGS) entry which is preliminary data.</text>
</comment>
<dbReference type="Gene3D" id="1.10.8.730">
    <property type="match status" value="1"/>
</dbReference>
<dbReference type="InterPro" id="IPR027417">
    <property type="entry name" value="P-loop_NTPase"/>
</dbReference>
<dbReference type="PANTHER" id="PTHR38467">
    <property type="match status" value="1"/>
</dbReference>